<feature type="compositionally biased region" description="Basic and acidic residues" evidence="1">
    <location>
        <begin position="97"/>
        <end position="115"/>
    </location>
</feature>
<reference evidence="2" key="1">
    <citation type="submission" date="2022-12" db="EMBL/GenBank/DDBJ databases">
        <authorList>
            <person name="Petersen C."/>
        </authorList>
    </citation>
    <scope>NUCLEOTIDE SEQUENCE</scope>
    <source>
        <strain evidence="2">IBT 17660</strain>
    </source>
</reference>
<accession>A0A9X0BVP9</accession>
<dbReference type="EMBL" id="JAPWDO010000001">
    <property type="protein sequence ID" value="KAJ5486106.1"/>
    <property type="molecule type" value="Genomic_DNA"/>
</dbReference>
<dbReference type="AlphaFoldDB" id="A0A9X0BVP9"/>
<feature type="region of interest" description="Disordered" evidence="1">
    <location>
        <begin position="37"/>
        <end position="163"/>
    </location>
</feature>
<feature type="compositionally biased region" description="Basic residues" evidence="1">
    <location>
        <begin position="45"/>
        <end position="62"/>
    </location>
</feature>
<keyword evidence="3" id="KW-1185">Reference proteome</keyword>
<comment type="caution">
    <text evidence="2">The sequence shown here is derived from an EMBL/GenBank/DDBJ whole genome shotgun (WGS) entry which is preliminary data.</text>
</comment>
<evidence type="ECO:0000313" key="3">
    <source>
        <dbReference type="Proteomes" id="UP001147760"/>
    </source>
</evidence>
<evidence type="ECO:0000256" key="1">
    <source>
        <dbReference type="SAM" id="MobiDB-lite"/>
    </source>
</evidence>
<name>A0A9X0BVP9_9EURO</name>
<sequence length="163" mass="17884">MSTTPSPKKKPELGDFTAGEIKMIMASVLCIDGKLDTDKLGKLTNNKRKSASSRFPSIKRKLEKMFAKELDTLDDQNDSNAKEKSPTNTRAKKRREKVVEEQQKPEADTKVESKSGESTSTDSTSKVKAESGQSINSPVKVESDSESAKSVDTSDKVKLEPTD</sequence>
<dbReference type="Proteomes" id="UP001147760">
    <property type="component" value="Unassembled WGS sequence"/>
</dbReference>
<feature type="compositionally biased region" description="Basic and acidic residues" evidence="1">
    <location>
        <begin position="141"/>
        <end position="163"/>
    </location>
</feature>
<feature type="compositionally biased region" description="Polar residues" evidence="1">
    <location>
        <begin position="116"/>
        <end position="137"/>
    </location>
</feature>
<evidence type="ECO:0000313" key="2">
    <source>
        <dbReference type="EMBL" id="KAJ5486106.1"/>
    </source>
</evidence>
<gene>
    <name evidence="2" type="ORF">N7530_000406</name>
</gene>
<organism evidence="2 3">
    <name type="scientific">Penicillium desertorum</name>
    <dbReference type="NCBI Taxonomy" id="1303715"/>
    <lineage>
        <taxon>Eukaryota</taxon>
        <taxon>Fungi</taxon>
        <taxon>Dikarya</taxon>
        <taxon>Ascomycota</taxon>
        <taxon>Pezizomycotina</taxon>
        <taxon>Eurotiomycetes</taxon>
        <taxon>Eurotiomycetidae</taxon>
        <taxon>Eurotiales</taxon>
        <taxon>Aspergillaceae</taxon>
        <taxon>Penicillium</taxon>
    </lineage>
</organism>
<proteinExistence type="predicted"/>
<protein>
    <submittedName>
        <fullName evidence="2">Uncharacterized protein</fullName>
    </submittedName>
</protein>
<dbReference type="OrthoDB" id="4330748at2759"/>
<reference evidence="2" key="2">
    <citation type="journal article" date="2023" name="IMA Fungus">
        <title>Comparative genomic study of the Penicillium genus elucidates a diverse pangenome and 15 lateral gene transfer events.</title>
        <authorList>
            <person name="Petersen C."/>
            <person name="Sorensen T."/>
            <person name="Nielsen M.R."/>
            <person name="Sondergaard T.E."/>
            <person name="Sorensen J.L."/>
            <person name="Fitzpatrick D.A."/>
            <person name="Frisvad J.C."/>
            <person name="Nielsen K.L."/>
        </authorList>
    </citation>
    <scope>NUCLEOTIDE SEQUENCE</scope>
    <source>
        <strain evidence="2">IBT 17660</strain>
    </source>
</reference>